<keyword evidence="8 15" id="KW-0479">Metal-binding</keyword>
<evidence type="ECO:0000256" key="4">
    <source>
        <dbReference type="ARBA" id="ARBA00022475"/>
    </source>
</evidence>
<evidence type="ECO:0000256" key="14">
    <source>
        <dbReference type="ARBA" id="ARBA00023288"/>
    </source>
</evidence>
<evidence type="ECO:0000256" key="9">
    <source>
        <dbReference type="ARBA" id="ARBA00022729"/>
    </source>
</evidence>
<dbReference type="InterPro" id="IPR051735">
    <property type="entry name" value="CFEM_domain"/>
</dbReference>
<protein>
    <submittedName>
        <fullName evidence="18">CFEM domain-containing protein</fullName>
    </submittedName>
</protein>
<comment type="caution">
    <text evidence="18">The sequence shown here is derived from an EMBL/GenBank/DDBJ whole genome shotgun (WGS) entry which is preliminary data.</text>
</comment>
<evidence type="ECO:0000313" key="19">
    <source>
        <dbReference type="Proteomes" id="UP001303473"/>
    </source>
</evidence>
<feature type="disulfide bond" evidence="15">
    <location>
        <begin position="50"/>
        <end position="57"/>
    </location>
</feature>
<evidence type="ECO:0000256" key="11">
    <source>
        <dbReference type="ARBA" id="ARBA00023136"/>
    </source>
</evidence>
<feature type="chain" id="PRO_5043053304" evidence="16">
    <location>
        <begin position="21"/>
        <end position="183"/>
    </location>
</feature>
<dbReference type="Pfam" id="PF05730">
    <property type="entry name" value="CFEM"/>
    <property type="match status" value="1"/>
</dbReference>
<evidence type="ECO:0000256" key="8">
    <source>
        <dbReference type="ARBA" id="ARBA00022723"/>
    </source>
</evidence>
<dbReference type="GO" id="GO:0046872">
    <property type="term" value="F:metal ion binding"/>
    <property type="evidence" value="ECO:0007669"/>
    <property type="project" value="UniProtKB-UniRule"/>
</dbReference>
<keyword evidence="12 15" id="KW-1015">Disulfide bond</keyword>
<keyword evidence="10 15" id="KW-0408">Iron</keyword>
<dbReference type="AlphaFoldDB" id="A0AAN6NA77"/>
<evidence type="ECO:0000256" key="10">
    <source>
        <dbReference type="ARBA" id="ARBA00023004"/>
    </source>
</evidence>
<keyword evidence="14" id="KW-0449">Lipoprotein</keyword>
<evidence type="ECO:0000256" key="12">
    <source>
        <dbReference type="ARBA" id="ARBA00023157"/>
    </source>
</evidence>
<dbReference type="InterPro" id="IPR008427">
    <property type="entry name" value="Extracellular_membr_CFEM_dom"/>
</dbReference>
<sequence>MKLSPIQLIFGALLVVGAQAQLSGCAAVAVTAIPQCAQSCFLNGAPSVGCAGLDFNCQCGKEAALHAAIEGCVSTACASSLYQSVIDGASTVCACASSAGGGGGGGANTVSGTVVSGIATVSATATATSGGSGSGGGSGGGIPTTTPSYFASASSVNGANHQVKLGLGVVFSAAAVVAAALVL</sequence>
<feature type="signal peptide" evidence="16">
    <location>
        <begin position="1"/>
        <end position="20"/>
    </location>
</feature>
<evidence type="ECO:0000256" key="7">
    <source>
        <dbReference type="ARBA" id="ARBA00022622"/>
    </source>
</evidence>
<keyword evidence="4" id="KW-1003">Cell membrane</keyword>
<feature type="domain" description="CFEM" evidence="17">
    <location>
        <begin position="8"/>
        <end position="120"/>
    </location>
</feature>
<organism evidence="18 19">
    <name type="scientific">Diplogelasinospora grovesii</name>
    <dbReference type="NCBI Taxonomy" id="303347"/>
    <lineage>
        <taxon>Eukaryota</taxon>
        <taxon>Fungi</taxon>
        <taxon>Dikarya</taxon>
        <taxon>Ascomycota</taxon>
        <taxon>Pezizomycotina</taxon>
        <taxon>Sordariomycetes</taxon>
        <taxon>Sordariomycetidae</taxon>
        <taxon>Sordariales</taxon>
        <taxon>Diplogelasinosporaceae</taxon>
        <taxon>Diplogelasinospora</taxon>
    </lineage>
</organism>
<evidence type="ECO:0000256" key="6">
    <source>
        <dbReference type="ARBA" id="ARBA00022617"/>
    </source>
</evidence>
<evidence type="ECO:0000256" key="3">
    <source>
        <dbReference type="ARBA" id="ARBA00010031"/>
    </source>
</evidence>
<proteinExistence type="inferred from homology"/>
<dbReference type="PANTHER" id="PTHR37928:SF1">
    <property type="entry name" value="CFEM DOMAIN PROTEIN (AFU_ORTHOLOGUE AFUA_6G14090)"/>
    <property type="match status" value="1"/>
</dbReference>
<dbReference type="PROSITE" id="PS52012">
    <property type="entry name" value="CFEM"/>
    <property type="match status" value="1"/>
</dbReference>
<keyword evidence="9 16" id="KW-0732">Signal</keyword>
<name>A0AAN6NA77_9PEZI</name>
<feature type="binding site" description="axial binding residue" evidence="15">
    <location>
        <position position="54"/>
    </location>
    <ligand>
        <name>heme</name>
        <dbReference type="ChEBI" id="CHEBI:30413"/>
    </ligand>
    <ligandPart>
        <name>Fe</name>
        <dbReference type="ChEBI" id="CHEBI:18248"/>
    </ligandPart>
</feature>
<evidence type="ECO:0000256" key="13">
    <source>
        <dbReference type="ARBA" id="ARBA00023180"/>
    </source>
</evidence>
<evidence type="ECO:0000259" key="17">
    <source>
        <dbReference type="PROSITE" id="PS52012"/>
    </source>
</evidence>
<keyword evidence="5" id="KW-0964">Secreted</keyword>
<comment type="similarity">
    <text evidence="3">Belongs to the RBT5 family.</text>
</comment>
<keyword evidence="6 15" id="KW-0349">Heme</keyword>
<dbReference type="GO" id="GO:0005576">
    <property type="term" value="C:extracellular region"/>
    <property type="evidence" value="ECO:0007669"/>
    <property type="project" value="UniProtKB-SubCell"/>
</dbReference>
<reference evidence="19" key="1">
    <citation type="journal article" date="2023" name="Mol. Phylogenet. Evol.">
        <title>Genome-scale phylogeny and comparative genomics of the fungal order Sordariales.</title>
        <authorList>
            <person name="Hensen N."/>
            <person name="Bonometti L."/>
            <person name="Westerberg I."/>
            <person name="Brannstrom I.O."/>
            <person name="Guillou S."/>
            <person name="Cros-Aarteil S."/>
            <person name="Calhoun S."/>
            <person name="Haridas S."/>
            <person name="Kuo A."/>
            <person name="Mondo S."/>
            <person name="Pangilinan J."/>
            <person name="Riley R."/>
            <person name="LaButti K."/>
            <person name="Andreopoulos B."/>
            <person name="Lipzen A."/>
            <person name="Chen C."/>
            <person name="Yan M."/>
            <person name="Daum C."/>
            <person name="Ng V."/>
            <person name="Clum A."/>
            <person name="Steindorff A."/>
            <person name="Ohm R.A."/>
            <person name="Martin F."/>
            <person name="Silar P."/>
            <person name="Natvig D.O."/>
            <person name="Lalanne C."/>
            <person name="Gautier V."/>
            <person name="Ament-Velasquez S.L."/>
            <person name="Kruys A."/>
            <person name="Hutchinson M.I."/>
            <person name="Powell A.J."/>
            <person name="Barry K."/>
            <person name="Miller A.N."/>
            <person name="Grigoriev I.V."/>
            <person name="Debuchy R."/>
            <person name="Gladieux P."/>
            <person name="Hiltunen Thoren M."/>
            <person name="Johannesson H."/>
        </authorList>
    </citation>
    <scope>NUCLEOTIDE SEQUENCE [LARGE SCALE GENOMIC DNA]</scope>
    <source>
        <strain evidence="19">CBS 340.73</strain>
    </source>
</reference>
<dbReference type="Proteomes" id="UP001303473">
    <property type="component" value="Unassembled WGS sequence"/>
</dbReference>
<keyword evidence="19" id="KW-1185">Reference proteome</keyword>
<keyword evidence="11" id="KW-0472">Membrane</keyword>
<dbReference type="GO" id="GO:0098552">
    <property type="term" value="C:side of membrane"/>
    <property type="evidence" value="ECO:0007669"/>
    <property type="project" value="UniProtKB-KW"/>
</dbReference>
<evidence type="ECO:0000313" key="18">
    <source>
        <dbReference type="EMBL" id="KAK3941501.1"/>
    </source>
</evidence>
<gene>
    <name evidence="18" type="ORF">QBC46DRAFT_407174</name>
</gene>
<accession>A0AAN6NA77</accession>
<keyword evidence="7" id="KW-0336">GPI-anchor</keyword>
<keyword evidence="13" id="KW-0325">Glycoprotein</keyword>
<comment type="caution">
    <text evidence="15">Lacks conserved residue(s) required for the propagation of feature annotation.</text>
</comment>
<comment type="subcellular location">
    <subcellularLocation>
        <location evidence="1">Cell membrane</location>
        <topology evidence="1">Lipid-anchor</topology>
        <topology evidence="1">GPI-anchor</topology>
    </subcellularLocation>
    <subcellularLocation>
        <location evidence="2">Secreted</location>
    </subcellularLocation>
</comment>
<evidence type="ECO:0000256" key="1">
    <source>
        <dbReference type="ARBA" id="ARBA00004609"/>
    </source>
</evidence>
<dbReference type="GO" id="GO:0005886">
    <property type="term" value="C:plasma membrane"/>
    <property type="evidence" value="ECO:0007669"/>
    <property type="project" value="UniProtKB-SubCell"/>
</dbReference>
<dbReference type="PANTHER" id="PTHR37928">
    <property type="entry name" value="CFEM DOMAIN PROTEIN (AFU_ORTHOLOGUE AFUA_6G14090)"/>
    <property type="match status" value="1"/>
</dbReference>
<evidence type="ECO:0000256" key="16">
    <source>
        <dbReference type="SAM" id="SignalP"/>
    </source>
</evidence>
<dbReference type="EMBL" id="MU853782">
    <property type="protein sequence ID" value="KAK3941501.1"/>
    <property type="molecule type" value="Genomic_DNA"/>
</dbReference>
<evidence type="ECO:0000256" key="15">
    <source>
        <dbReference type="PROSITE-ProRule" id="PRU01356"/>
    </source>
</evidence>
<evidence type="ECO:0000256" key="5">
    <source>
        <dbReference type="ARBA" id="ARBA00022525"/>
    </source>
</evidence>
<evidence type="ECO:0000256" key="2">
    <source>
        <dbReference type="ARBA" id="ARBA00004613"/>
    </source>
</evidence>